<dbReference type="AlphaFoldDB" id="A0A6N6N3Z7"/>
<dbReference type="InterPro" id="IPR007461">
    <property type="entry name" value="Ysc84_actin-binding"/>
</dbReference>
<feature type="chain" id="PRO_5026824935" evidence="1">
    <location>
        <begin position="24"/>
        <end position="188"/>
    </location>
</feature>
<protein>
    <submittedName>
        <fullName evidence="3">Lipid-binding SYLF domain-containing protein</fullName>
    </submittedName>
</protein>
<keyword evidence="1" id="KW-0732">Signal</keyword>
<evidence type="ECO:0000313" key="3">
    <source>
        <dbReference type="EMBL" id="KAB1441404.1"/>
    </source>
</evidence>
<organism evidence="3 4">
    <name type="scientific">Pseudodesulfovibrio senegalensis</name>
    <dbReference type="NCBI Taxonomy" id="1721087"/>
    <lineage>
        <taxon>Bacteria</taxon>
        <taxon>Pseudomonadati</taxon>
        <taxon>Thermodesulfobacteriota</taxon>
        <taxon>Desulfovibrionia</taxon>
        <taxon>Desulfovibrionales</taxon>
        <taxon>Desulfovibrionaceae</taxon>
    </lineage>
</organism>
<dbReference type="RefSeq" id="WP_151151147.1">
    <property type="nucleotide sequence ID" value="NZ_WAIE01000004.1"/>
</dbReference>
<dbReference type="EMBL" id="WAIE01000004">
    <property type="protein sequence ID" value="KAB1441404.1"/>
    <property type="molecule type" value="Genomic_DNA"/>
</dbReference>
<evidence type="ECO:0000313" key="4">
    <source>
        <dbReference type="Proteomes" id="UP000438699"/>
    </source>
</evidence>
<feature type="domain" description="Ysc84 actin-binding" evidence="2">
    <location>
        <begin position="84"/>
        <end position="182"/>
    </location>
</feature>
<proteinExistence type="predicted"/>
<dbReference type="CDD" id="cd11524">
    <property type="entry name" value="SYLF"/>
    <property type="match status" value="1"/>
</dbReference>
<reference evidence="3 4" key="1">
    <citation type="journal article" date="2017" name="Int. J. Syst. Evol. Microbiol.">
        <title>Desulfovibrio senegalensis sp. nov., a mesophilic sulfate reducer isolated from marine sediment.</title>
        <authorList>
            <person name="Thioye A."/>
            <person name="Gam Z.B.A."/>
            <person name="Mbengue M."/>
            <person name="Cayol J.L."/>
            <person name="Joseph-Bartoli M."/>
            <person name="Toure-Kane C."/>
            <person name="Labat M."/>
        </authorList>
    </citation>
    <scope>NUCLEOTIDE SEQUENCE [LARGE SCALE GENOMIC DNA]</scope>
    <source>
        <strain evidence="3 4">DSM 101509</strain>
    </source>
</reference>
<sequence length="188" mass="19461">MKSFLKVLMLLVAVSFAAHPACADDYSETKRMFADAGASNMFDSAYGYALFPTIGKGGFIVGGAYGEGRVYEQGKYIGDTSMTQATIGFQLGGTGYSQVVFFEDKRALREFTSGNFEFGAEAQATVITASAGASANTSGSSATASGGKNNASTGGNGYTNGMATFAITKGGLMYEASIGGQKFSFEPK</sequence>
<dbReference type="Pfam" id="PF04366">
    <property type="entry name" value="Ysc84"/>
    <property type="match status" value="1"/>
</dbReference>
<dbReference type="OrthoDB" id="198978at2"/>
<evidence type="ECO:0000259" key="2">
    <source>
        <dbReference type="Pfam" id="PF04366"/>
    </source>
</evidence>
<evidence type="ECO:0000256" key="1">
    <source>
        <dbReference type="SAM" id="SignalP"/>
    </source>
</evidence>
<name>A0A6N6N3Z7_9BACT</name>
<dbReference type="Proteomes" id="UP000438699">
    <property type="component" value="Unassembled WGS sequence"/>
</dbReference>
<comment type="caution">
    <text evidence="3">The sequence shown here is derived from an EMBL/GenBank/DDBJ whole genome shotgun (WGS) entry which is preliminary data.</text>
</comment>
<feature type="signal peptide" evidence="1">
    <location>
        <begin position="1"/>
        <end position="23"/>
    </location>
</feature>
<accession>A0A6N6N3Z7</accession>
<keyword evidence="4" id="KW-1185">Reference proteome</keyword>
<gene>
    <name evidence="3" type="ORF">F8A88_10680</name>
</gene>